<proteinExistence type="predicted"/>
<dbReference type="RefSeq" id="XP_006819934.1">
    <property type="nucleotide sequence ID" value="XM_006819871.1"/>
</dbReference>
<name>A0ABM0MIU3_SACKO</name>
<gene>
    <name evidence="2" type="primary">LOC102802901</name>
</gene>
<evidence type="ECO:0000313" key="2">
    <source>
        <dbReference type="RefSeq" id="XP_006819934.1"/>
    </source>
</evidence>
<evidence type="ECO:0000313" key="1">
    <source>
        <dbReference type="Proteomes" id="UP000694865"/>
    </source>
</evidence>
<dbReference type="InterPro" id="IPR031248">
    <property type="entry name" value="RNF213"/>
</dbReference>
<dbReference type="PANTHER" id="PTHR22605:SF16">
    <property type="entry name" value="E3 UBIQUITIN-PROTEIN LIGASE RNF213"/>
    <property type="match status" value="1"/>
</dbReference>
<dbReference type="PANTHER" id="PTHR22605">
    <property type="entry name" value="RZ-TYPE DOMAIN-CONTAINING PROTEIN"/>
    <property type="match status" value="1"/>
</dbReference>
<organism evidence="1 2">
    <name type="scientific">Saccoglossus kowalevskii</name>
    <name type="common">Acorn worm</name>
    <dbReference type="NCBI Taxonomy" id="10224"/>
    <lineage>
        <taxon>Eukaryota</taxon>
        <taxon>Metazoa</taxon>
        <taxon>Hemichordata</taxon>
        <taxon>Enteropneusta</taxon>
        <taxon>Harrimaniidae</taxon>
        <taxon>Saccoglossus</taxon>
    </lineage>
</organism>
<accession>A0ABM0MIU3</accession>
<reference evidence="2" key="1">
    <citation type="submission" date="2025-08" db="UniProtKB">
        <authorList>
            <consortium name="RefSeq"/>
        </authorList>
    </citation>
    <scope>IDENTIFICATION</scope>
    <source>
        <tissue evidence="2">Testes</tissue>
    </source>
</reference>
<dbReference type="GeneID" id="102802901"/>
<keyword evidence="1" id="KW-1185">Reference proteome</keyword>
<dbReference type="Proteomes" id="UP000694865">
    <property type="component" value="Unplaced"/>
</dbReference>
<protein>
    <submittedName>
        <fullName evidence="2">E3 ubiquitin-protein ligase RNF213-like</fullName>
    </submittedName>
</protein>
<sequence length="564" mass="63709">MAVTMQVVCTTSEESDSDVQDEYDWVLIVVADKDVVYERFPIPLINRLEKHFLAMATMLTPGELEVVDRLEKWVKSFATITQSPHQRDRSKGRFKIHDAFIGFNNDTIASIVLQVTTDMNQHEGNQKWQEHVYEQSQELLLYCATPDSVARLTKSGLCSSSERLWQKYFKEQKHNSVAEYLEYQVSMAKRSGNMVGIFAQVTTHSRLLSRYDIQDLARNIGLHPKLLLQHSVFLQALHTEQQFTKHVRAFFTDTDASKMERLLLVQCDAGDENTNLIACSRYIVQDERAQAMKHNDNWQLAHVVFIIQLPRVAGGCFDGLQGGKWLAAHIDDLRPPLSSHPEITALQNQSMSAVFESDIPKRQQLKKISPSDSGIQISEESDDIMESETTGISVELVDGIIEKGQQMEVESRGEEAMEVATCEGDSLETAGLLNIAGFIGKVQEVPSCAVEVPGIDGEMMDVDVSDKLGLLDTRALLKCCIQSAAVMLEDEECRKHRSTGRIDILLELFKREGNKPNQLNFVEILKERIFQLLKEKDQRSPDPTQWLCKEALTGESVQTNGTFR</sequence>